<dbReference type="EMBL" id="LCCZ01000008">
    <property type="protein sequence ID" value="KKS44277.1"/>
    <property type="molecule type" value="Genomic_DNA"/>
</dbReference>
<reference evidence="1 2" key="1">
    <citation type="journal article" date="2015" name="Nature">
        <title>rRNA introns, odd ribosomes, and small enigmatic genomes across a large radiation of phyla.</title>
        <authorList>
            <person name="Brown C.T."/>
            <person name="Hug L.A."/>
            <person name="Thomas B.C."/>
            <person name="Sharon I."/>
            <person name="Castelle C.J."/>
            <person name="Singh A."/>
            <person name="Wilkins M.J."/>
            <person name="Williams K.H."/>
            <person name="Banfield J.F."/>
        </authorList>
    </citation>
    <scope>NUCLEOTIDE SEQUENCE [LARGE SCALE GENOMIC DNA]</scope>
</reference>
<name>A0A0G0Z6F1_9BACT</name>
<proteinExistence type="predicted"/>
<gene>
    <name evidence="1" type="ORF">UV05_C0008G0006</name>
</gene>
<sequence>MHITYDKKADAMYLYFQKGKKIARTVELADLLIADLDRKGKVIGVEVLCASRQLAGTARSKKMKTGNFFTMDISVPMNA</sequence>
<dbReference type="PANTHER" id="PTHR37029:SF1">
    <property type="entry name" value="SSR1768 PROTEIN"/>
    <property type="match status" value="1"/>
</dbReference>
<dbReference type="PANTHER" id="PTHR37029">
    <property type="entry name" value="SSR1768 PROTEIN"/>
    <property type="match status" value="1"/>
</dbReference>
<dbReference type="Pfam" id="PF10049">
    <property type="entry name" value="DUF2283"/>
    <property type="match status" value="1"/>
</dbReference>
<organism evidence="1 2">
    <name type="scientific">candidate division CPR1 bacterium GW2011_GWA2_42_17</name>
    <dbReference type="NCBI Taxonomy" id="1618341"/>
    <lineage>
        <taxon>Bacteria</taxon>
        <taxon>candidate division CPR1</taxon>
    </lineage>
</organism>
<dbReference type="AlphaFoldDB" id="A0A0G0Z6F1"/>
<evidence type="ECO:0000313" key="1">
    <source>
        <dbReference type="EMBL" id="KKS44277.1"/>
    </source>
</evidence>
<evidence type="ECO:0000313" key="2">
    <source>
        <dbReference type="Proteomes" id="UP000034875"/>
    </source>
</evidence>
<evidence type="ECO:0008006" key="3">
    <source>
        <dbReference type="Google" id="ProtNLM"/>
    </source>
</evidence>
<comment type="caution">
    <text evidence="1">The sequence shown here is derived from an EMBL/GenBank/DDBJ whole genome shotgun (WGS) entry which is preliminary data.</text>
</comment>
<accession>A0A0G0Z6F1</accession>
<dbReference type="InterPro" id="IPR019270">
    <property type="entry name" value="DUF2283"/>
</dbReference>
<protein>
    <recommendedName>
        <fullName evidence="3">DUF2283 domain-containing protein</fullName>
    </recommendedName>
</protein>
<dbReference type="Proteomes" id="UP000034875">
    <property type="component" value="Unassembled WGS sequence"/>
</dbReference>